<proteinExistence type="predicted"/>
<dbReference type="RefSeq" id="WP_085786957.1">
    <property type="nucleotide sequence ID" value="NZ_CP019937.1"/>
</dbReference>
<evidence type="ECO:0000256" key="1">
    <source>
        <dbReference type="SAM" id="SignalP"/>
    </source>
</evidence>
<dbReference type="SUPFAM" id="SSF47090">
    <property type="entry name" value="PGBD-like"/>
    <property type="match status" value="1"/>
</dbReference>
<dbReference type="PROSITE" id="PS51257">
    <property type="entry name" value="PROKAR_LIPOPROTEIN"/>
    <property type="match status" value="1"/>
</dbReference>
<evidence type="ECO:0000313" key="5">
    <source>
        <dbReference type="Proteomes" id="UP000242447"/>
    </source>
</evidence>
<dbReference type="NCBIfam" id="TIGR02283">
    <property type="entry name" value="MltB_2"/>
    <property type="match status" value="1"/>
</dbReference>
<dbReference type="KEGG" id="kro:BVG79_02241"/>
<evidence type="ECO:0000259" key="2">
    <source>
        <dbReference type="Pfam" id="PF01471"/>
    </source>
</evidence>
<accession>A0A1W6P2G5</accession>
<dbReference type="PANTHER" id="PTHR30163">
    <property type="entry name" value="MEMBRANE-BOUND LYTIC MUREIN TRANSGLYCOSYLASE B"/>
    <property type="match status" value="1"/>
</dbReference>
<dbReference type="EMBL" id="CP019937">
    <property type="protein sequence ID" value="ARO15581.1"/>
    <property type="molecule type" value="Genomic_DNA"/>
</dbReference>
<dbReference type="Gene3D" id="1.10.530.10">
    <property type="match status" value="1"/>
</dbReference>
<feature type="chain" id="PRO_5012213287" evidence="1">
    <location>
        <begin position="17"/>
        <end position="422"/>
    </location>
</feature>
<dbReference type="Pfam" id="PF01471">
    <property type="entry name" value="PG_binding_1"/>
    <property type="match status" value="1"/>
</dbReference>
<dbReference type="Proteomes" id="UP000242447">
    <property type="component" value="Chromosome"/>
</dbReference>
<protein>
    <submittedName>
        <fullName evidence="4">Membrane-bound lytic murein transglycosylase B</fullName>
    </submittedName>
</protein>
<dbReference type="FunFam" id="1.10.8.350:FF:000001">
    <property type="entry name" value="Lytic murein transglycosylase B"/>
    <property type="match status" value="1"/>
</dbReference>
<reference evidence="4 5" key="1">
    <citation type="submission" date="2017-02" db="EMBL/GenBank/DDBJ databases">
        <title>Ketogulonicigenium robustum SPU B003 Genome sequencing and assembly.</title>
        <authorList>
            <person name="Li Y."/>
            <person name="Liu L."/>
            <person name="Wang C."/>
            <person name="Zhang M."/>
            <person name="Zhang T."/>
            <person name="Zhang Y."/>
        </authorList>
    </citation>
    <scope>NUCLEOTIDE SEQUENCE [LARGE SCALE GENOMIC DNA]</scope>
    <source>
        <strain evidence="4 5">SPU_B003</strain>
    </source>
</reference>
<organism evidence="4 5">
    <name type="scientific">Ketogulonicigenium robustum</name>
    <dbReference type="NCBI Taxonomy" id="92947"/>
    <lineage>
        <taxon>Bacteria</taxon>
        <taxon>Pseudomonadati</taxon>
        <taxon>Pseudomonadota</taxon>
        <taxon>Alphaproteobacteria</taxon>
        <taxon>Rhodobacterales</taxon>
        <taxon>Roseobacteraceae</taxon>
        <taxon>Ketogulonicigenium</taxon>
    </lineage>
</organism>
<dbReference type="InterPro" id="IPR023346">
    <property type="entry name" value="Lysozyme-like_dom_sf"/>
</dbReference>
<feature type="domain" description="Transglycosylase SLT" evidence="3">
    <location>
        <begin position="59"/>
        <end position="346"/>
    </location>
</feature>
<dbReference type="GO" id="GO:0008933">
    <property type="term" value="F:peptidoglycan lytic transglycosylase activity"/>
    <property type="evidence" value="ECO:0007669"/>
    <property type="project" value="TreeGrafter"/>
</dbReference>
<gene>
    <name evidence="4" type="ORF">BVG79_02241</name>
</gene>
<dbReference type="AlphaFoldDB" id="A0A1W6P2G5"/>
<dbReference type="PANTHER" id="PTHR30163:SF8">
    <property type="entry name" value="LYTIC MUREIN TRANSGLYCOSYLASE"/>
    <property type="match status" value="1"/>
</dbReference>
<dbReference type="SUPFAM" id="SSF53955">
    <property type="entry name" value="Lysozyme-like"/>
    <property type="match status" value="1"/>
</dbReference>
<dbReference type="CDD" id="cd13399">
    <property type="entry name" value="Slt35-like"/>
    <property type="match status" value="1"/>
</dbReference>
<dbReference type="GO" id="GO:0009253">
    <property type="term" value="P:peptidoglycan catabolic process"/>
    <property type="evidence" value="ECO:0007669"/>
    <property type="project" value="TreeGrafter"/>
</dbReference>
<evidence type="ECO:0000259" key="3">
    <source>
        <dbReference type="Pfam" id="PF13406"/>
    </source>
</evidence>
<keyword evidence="1" id="KW-0732">Signal</keyword>
<keyword evidence="5" id="KW-1185">Reference proteome</keyword>
<evidence type="ECO:0000313" key="4">
    <source>
        <dbReference type="EMBL" id="ARO15581.1"/>
    </source>
</evidence>
<dbReference type="Pfam" id="PF13406">
    <property type="entry name" value="SLT_2"/>
    <property type="match status" value="1"/>
</dbReference>
<dbReference type="InterPro" id="IPR043426">
    <property type="entry name" value="MltB-like"/>
</dbReference>
<dbReference type="InterPro" id="IPR002477">
    <property type="entry name" value="Peptidoglycan-bd-like"/>
</dbReference>
<dbReference type="OrthoDB" id="9808544at2"/>
<dbReference type="InterPro" id="IPR031304">
    <property type="entry name" value="SLT_2"/>
</dbReference>
<dbReference type="InterPro" id="IPR036366">
    <property type="entry name" value="PGBDSf"/>
</dbReference>
<feature type="signal peptide" evidence="1">
    <location>
        <begin position="1"/>
        <end position="16"/>
    </location>
</feature>
<dbReference type="InterPro" id="IPR011970">
    <property type="entry name" value="MltB_2"/>
</dbReference>
<dbReference type="Gene3D" id="1.10.8.350">
    <property type="entry name" value="Bacterial muramidase"/>
    <property type="match status" value="1"/>
</dbReference>
<dbReference type="STRING" id="92947.BVG79_02241"/>
<dbReference type="InterPro" id="IPR036365">
    <property type="entry name" value="PGBD-like_sf"/>
</dbReference>
<sequence length="422" mass="45599">MAIFFRGAVFCACAFALTGCGWGTTNASRYAGAAYAQSTPNQQSGTSSMNGQSNAGYLQWQNGFRARALAAGISGRTFDAAFRTAEYLPRVVENDRSQAEFTRSLGDYLSTAASDARVETGRAMLAQHANLLSQIEARYGVDRHVVVAVWGMESNYGARRGDIRIISALSTLAYDGRRASFFENQLIAALKILDAHDTDAEHMLGSWAGAMGHTQFMPTSFLEYAVDFRGDGRRDIWSDDPTDALASTAAYLSRHGWVTGQPWGVEVRLPSGFNYSLTGKNQNRPVSEWQSLGVRAVNGNLPGGEASILVPAGANGPAFMIFRNFTVISRYNASDSYVIGVGHLADRLRGGPRIAASFPSEAPLNRAERVQLQERLTRAGYNTGGTDGILGSNSQNAIRAYQSANGITADGYPSRSLLERLR</sequence>
<feature type="domain" description="Peptidoglycan binding-like" evidence="2">
    <location>
        <begin position="366"/>
        <end position="421"/>
    </location>
</feature>
<dbReference type="Gene3D" id="1.10.101.10">
    <property type="entry name" value="PGBD-like superfamily/PGBD"/>
    <property type="match status" value="1"/>
</dbReference>
<name>A0A1W6P2G5_9RHOB</name>